<keyword evidence="1" id="KW-0472">Membrane</keyword>
<dbReference type="PANTHER" id="PTHR10983">
    <property type="entry name" value="1-ACYLGLYCEROL-3-PHOSPHATE ACYLTRANSFERASE-RELATED"/>
    <property type="match status" value="1"/>
</dbReference>
<dbReference type="EMBL" id="CDQK01000003">
    <property type="protein sequence ID" value="CEP22712.1"/>
    <property type="molecule type" value="Genomic_DNA"/>
</dbReference>
<accession>A0A0H5C4N6</accession>
<evidence type="ECO:0000256" key="1">
    <source>
        <dbReference type="SAM" id="Phobius"/>
    </source>
</evidence>
<sequence>MSRRLLSLEILGDIGIHPVPLELSISNVSKGLMLVMVFLVYLMLEAQMTAWLYILFMIPESTMCTVKDSMVDVFWTLLIYLINKRKIKIVVSGVNLKDAEVHEALKNCVIVSNHKSLFDYMLLYYLKTLVEKATMERITLSFFTWNSLWKGPSLKLLWNVFNNDENWQMSPMDLERELTTLKRQRSCGVNSWIAHFPEVNIVTDRSLSLQNQQLEQHYLPKFNNLLYPRFNNFTNLIKSIGKGVSYSYLKTFVGITILYYNPMKNCFTNPTLFEILTLKQPVFIIDVDIRLRPLNKLPLKERKLQKWLENEWIEKDKILEAMQKQLKLNVD</sequence>
<proteinExistence type="predicted"/>
<evidence type="ECO:0000313" key="2">
    <source>
        <dbReference type="EMBL" id="CEP22712.1"/>
    </source>
</evidence>
<protein>
    <submittedName>
        <fullName evidence="2">MUM3 protein</fullName>
    </submittedName>
</protein>
<dbReference type="SUPFAM" id="SSF69593">
    <property type="entry name" value="Glycerol-3-phosphate (1)-acyltransferase"/>
    <property type="match status" value="1"/>
</dbReference>
<dbReference type="GO" id="GO:0036149">
    <property type="term" value="P:phosphatidylinositol acyl-chain remodeling"/>
    <property type="evidence" value="ECO:0007669"/>
    <property type="project" value="TreeGrafter"/>
</dbReference>
<dbReference type="PANTHER" id="PTHR10983:SF70">
    <property type="entry name" value="PROTEIN MUM3"/>
    <property type="match status" value="1"/>
</dbReference>
<dbReference type="GO" id="GO:0005783">
    <property type="term" value="C:endoplasmic reticulum"/>
    <property type="evidence" value="ECO:0007669"/>
    <property type="project" value="TreeGrafter"/>
</dbReference>
<name>A0A0H5C4N6_CYBJN</name>
<feature type="transmembrane region" description="Helical" evidence="1">
    <location>
        <begin position="32"/>
        <end position="56"/>
    </location>
</feature>
<keyword evidence="1" id="KW-1133">Transmembrane helix</keyword>
<dbReference type="AlphaFoldDB" id="A0A0H5C4N6"/>
<gene>
    <name evidence="2" type="primary">MUM3</name>
    <name evidence="2" type="ORF">BN1211_3121</name>
</gene>
<dbReference type="GO" id="GO:0016746">
    <property type="term" value="F:acyltransferase activity"/>
    <property type="evidence" value="ECO:0007669"/>
    <property type="project" value="TreeGrafter"/>
</dbReference>
<keyword evidence="1" id="KW-0812">Transmembrane</keyword>
<organism evidence="2 3">
    <name type="scientific">Cyberlindnera jadinii (strain ATCC 18201 / CBS 1600 / BCRC 20928 / JCM 3617 / NBRC 0987 / NRRL Y-1542)</name>
    <name type="common">Torula yeast</name>
    <name type="synonym">Candida utilis</name>
    <dbReference type="NCBI Taxonomy" id="983966"/>
    <lineage>
        <taxon>Eukaryota</taxon>
        <taxon>Fungi</taxon>
        <taxon>Dikarya</taxon>
        <taxon>Ascomycota</taxon>
        <taxon>Saccharomycotina</taxon>
        <taxon>Saccharomycetes</taxon>
        <taxon>Phaffomycetales</taxon>
        <taxon>Phaffomycetaceae</taxon>
        <taxon>Cyberlindnera</taxon>
    </lineage>
</organism>
<reference evidence="3" key="1">
    <citation type="journal article" date="2015" name="J. Biotechnol.">
        <title>The structure of the Cyberlindnera jadinii genome and its relation to Candida utilis analyzed by the occurrence of single nucleotide polymorphisms.</title>
        <authorList>
            <person name="Rupp O."/>
            <person name="Brinkrolf K."/>
            <person name="Buerth C."/>
            <person name="Kunigo M."/>
            <person name="Schneider J."/>
            <person name="Jaenicke S."/>
            <person name="Goesmann A."/>
            <person name="Puehler A."/>
            <person name="Jaeger K.-E."/>
            <person name="Ernst J.F."/>
        </authorList>
    </citation>
    <scope>NUCLEOTIDE SEQUENCE [LARGE SCALE GENOMIC DNA]</scope>
    <source>
        <strain evidence="3">ATCC 18201 / CBS 1600 / BCRC 20928 / JCM 3617 / NBRC 0987 / NRRL Y-1542</strain>
    </source>
</reference>
<dbReference type="Proteomes" id="UP000038830">
    <property type="component" value="Unassembled WGS sequence"/>
</dbReference>
<evidence type="ECO:0000313" key="3">
    <source>
        <dbReference type="Proteomes" id="UP000038830"/>
    </source>
</evidence>